<evidence type="ECO:0000313" key="4">
    <source>
        <dbReference type="EMBL" id="MDG0864824.1"/>
    </source>
</evidence>
<evidence type="ECO:0000313" key="5">
    <source>
        <dbReference type="Proteomes" id="UP001152766"/>
    </source>
</evidence>
<organism evidence="4 5">
    <name type="scientific">Pelomonas aquatica</name>
    <dbReference type="NCBI Taxonomy" id="431058"/>
    <lineage>
        <taxon>Bacteria</taxon>
        <taxon>Pseudomonadati</taxon>
        <taxon>Pseudomonadota</taxon>
        <taxon>Betaproteobacteria</taxon>
        <taxon>Burkholderiales</taxon>
        <taxon>Sphaerotilaceae</taxon>
        <taxon>Roseateles</taxon>
    </lineage>
</organism>
<dbReference type="InterPro" id="IPR050097">
    <property type="entry name" value="Ferredoxin-NADP_redctase_2"/>
</dbReference>
<dbReference type="PRINTS" id="PR00469">
    <property type="entry name" value="PNDRDTASEII"/>
</dbReference>
<evidence type="ECO:0000256" key="2">
    <source>
        <dbReference type="ARBA" id="ARBA00023002"/>
    </source>
</evidence>
<dbReference type="PRINTS" id="PR00368">
    <property type="entry name" value="FADPNR"/>
</dbReference>
<name>A0A9X4R6X9_9BURK</name>
<evidence type="ECO:0000256" key="1">
    <source>
        <dbReference type="ARBA" id="ARBA00022630"/>
    </source>
</evidence>
<dbReference type="SUPFAM" id="SSF51905">
    <property type="entry name" value="FAD/NAD(P)-binding domain"/>
    <property type="match status" value="1"/>
</dbReference>
<keyword evidence="5" id="KW-1185">Reference proteome</keyword>
<dbReference type="PANTHER" id="PTHR48105">
    <property type="entry name" value="THIOREDOXIN REDUCTASE 1-RELATED-RELATED"/>
    <property type="match status" value="1"/>
</dbReference>
<protein>
    <submittedName>
        <fullName evidence="4">FAD-binding protein</fullName>
    </submittedName>
</protein>
<dbReference type="Pfam" id="PF02152">
    <property type="entry name" value="FolB"/>
    <property type="match status" value="1"/>
</dbReference>
<dbReference type="AlphaFoldDB" id="A0A9X4R6X9"/>
<dbReference type="InterPro" id="IPR023753">
    <property type="entry name" value="FAD/NAD-binding_dom"/>
</dbReference>
<dbReference type="Proteomes" id="UP001152766">
    <property type="component" value="Unassembled WGS sequence"/>
</dbReference>
<dbReference type="InterPro" id="IPR043133">
    <property type="entry name" value="GTP-CH-I_C/QueF"/>
</dbReference>
<dbReference type="InterPro" id="IPR036188">
    <property type="entry name" value="FAD/NAD-bd_sf"/>
</dbReference>
<proteinExistence type="predicted"/>
<sequence>MPDSTSIDVAILGGGPAGCSAASWLAQLGLSVLLVEREPQLCAALRGLDFRQDWVLGQPAAALADLALHYARQIESTAGVALRLGTRAESARHAAGAWTLQLATGEHVQARALLVATGLRLLRPARYFAVPHPRVLDATSLTARRDMLPPGRALLLGAGDNAAENALFLADRGFDVTLWARGSWRAQAHLASRAEAHPRIRLRLSTPLPDALRPGDSGVSVGDERFDMVAALLGFEPEPSAFALLSEHDRPHAFVAGDASGRWHPCVQTALADGVQAAKLIEQALRPEAAMAAPQRFNNRQVIHLQGLRFDANLGILDFERSGPQPIQVDAEVNLGALPIVARDADIGRVLDYRRIRAAIIDECTVEHTDLVEALVGKLSNRLMSLTGVVGVRVKLTKLEIFPDCEVAVSSETGQW</sequence>
<dbReference type="SMART" id="SM00905">
    <property type="entry name" value="FolB"/>
    <property type="match status" value="1"/>
</dbReference>
<dbReference type="InterPro" id="IPR006157">
    <property type="entry name" value="FolB_dom"/>
</dbReference>
<comment type="caution">
    <text evidence="4">The sequence shown here is derived from an EMBL/GenBank/DDBJ whole genome shotgun (WGS) entry which is preliminary data.</text>
</comment>
<evidence type="ECO:0000259" key="3">
    <source>
        <dbReference type="SMART" id="SM00905"/>
    </source>
</evidence>
<dbReference type="Gene3D" id="3.50.50.60">
    <property type="entry name" value="FAD/NAD(P)-binding domain"/>
    <property type="match status" value="2"/>
</dbReference>
<dbReference type="SUPFAM" id="SSF55620">
    <property type="entry name" value="Tetrahydrobiopterin biosynthesis enzymes-like"/>
    <property type="match status" value="1"/>
</dbReference>
<dbReference type="Pfam" id="PF07992">
    <property type="entry name" value="Pyr_redox_2"/>
    <property type="match status" value="1"/>
</dbReference>
<dbReference type="GO" id="GO:0016491">
    <property type="term" value="F:oxidoreductase activity"/>
    <property type="evidence" value="ECO:0007669"/>
    <property type="project" value="UniProtKB-KW"/>
</dbReference>
<accession>A0A9X4R6X9</accession>
<reference evidence="4" key="1">
    <citation type="submission" date="2019-02" db="EMBL/GenBank/DDBJ databases">
        <title>Draft genome of the type strain Pelomonas aquatica CCUG 52575T.</title>
        <authorList>
            <person name="Gomila M."/>
            <person name="Lalucat J."/>
        </authorList>
    </citation>
    <scope>NUCLEOTIDE SEQUENCE</scope>
    <source>
        <strain evidence="4">CCUG 52575</strain>
    </source>
</reference>
<dbReference type="Gene3D" id="3.30.1130.10">
    <property type="match status" value="1"/>
</dbReference>
<dbReference type="EMBL" id="SGUG01000042">
    <property type="protein sequence ID" value="MDG0864824.1"/>
    <property type="molecule type" value="Genomic_DNA"/>
</dbReference>
<gene>
    <name evidence="4" type="ORF">EXJ73_20400</name>
</gene>
<keyword evidence="2" id="KW-0560">Oxidoreductase</keyword>
<keyword evidence="1" id="KW-0285">Flavoprotein</keyword>
<dbReference type="GO" id="GO:0004150">
    <property type="term" value="F:dihydroneopterin aldolase activity"/>
    <property type="evidence" value="ECO:0007669"/>
    <property type="project" value="InterPro"/>
</dbReference>
<feature type="domain" description="Dihydroneopterin aldolase/epimerase" evidence="3">
    <location>
        <begin position="303"/>
        <end position="413"/>
    </location>
</feature>
<dbReference type="GO" id="GO:0006760">
    <property type="term" value="P:folic acid-containing compound metabolic process"/>
    <property type="evidence" value="ECO:0007669"/>
    <property type="project" value="InterPro"/>
</dbReference>